<dbReference type="Gene3D" id="3.40.50.170">
    <property type="entry name" value="Formyl transferase, N-terminal domain"/>
    <property type="match status" value="1"/>
</dbReference>
<evidence type="ECO:0000256" key="3">
    <source>
        <dbReference type="ARBA" id="ARBA00022755"/>
    </source>
</evidence>
<dbReference type="EMBL" id="PDKR01000001">
    <property type="protein sequence ID" value="PPI88918.1"/>
    <property type="molecule type" value="Genomic_DNA"/>
</dbReference>
<evidence type="ECO:0000256" key="2">
    <source>
        <dbReference type="ARBA" id="ARBA00022679"/>
    </source>
</evidence>
<dbReference type="SUPFAM" id="SSF53328">
    <property type="entry name" value="Formyltransferase"/>
    <property type="match status" value="1"/>
</dbReference>
<feature type="site" description="Raises pKa of active site His" evidence="4">
    <location>
        <position position="145"/>
    </location>
</feature>
<evidence type="ECO:0000256" key="1">
    <source>
        <dbReference type="ARBA" id="ARBA00005054"/>
    </source>
</evidence>
<protein>
    <recommendedName>
        <fullName evidence="4">Phosphoribosylglycinamide formyltransferase</fullName>
        <ecNumber evidence="4">2.1.2.2</ecNumber>
    </recommendedName>
    <alternativeName>
        <fullName evidence="4">5'-phosphoribosylglycinamide transformylase</fullName>
    </alternativeName>
    <alternativeName>
        <fullName evidence="4">GAR transformylase</fullName>
        <shortName evidence="4">GART</shortName>
    </alternativeName>
</protein>
<comment type="caution">
    <text evidence="6">The sequence shown here is derived from an EMBL/GenBank/DDBJ whole genome shotgun (WGS) entry which is preliminary data.</text>
</comment>
<evidence type="ECO:0000256" key="4">
    <source>
        <dbReference type="HAMAP-Rule" id="MF_01930"/>
    </source>
</evidence>
<comment type="pathway">
    <text evidence="1 4">Purine metabolism; IMP biosynthesis via de novo pathway; N(2)-formyl-N(1)-(5-phospho-D-ribosyl)glycinamide from N(1)-(5-phospho-D-ribosyl)glycinamide (10-formyl THF route): step 1/1.</text>
</comment>
<dbReference type="EC" id="2.1.2.2" evidence="4"/>
<feature type="binding site" evidence="4">
    <location>
        <position position="65"/>
    </location>
    <ligand>
        <name>(6R)-10-formyltetrahydrofolate</name>
        <dbReference type="ChEBI" id="CHEBI:195366"/>
    </ligand>
</feature>
<sequence>MKKIIVLISGKGSNLKFILHACKNKIKTGKVVAVLSNNPLAYGLIYAKKAYIPNKIISESKIIDRIAYDIKLIKEIDIYNPDLIVLAGYMRILSDVFIQHYKGIILNIHPSLLPKYPGLHTHRLVLENHDLEHGSSVHFVTNKLDGGPIILQSRIPILPEDTENSIIKRIKQQEHIIYPIVIKWFIEKRLKMEGGKAWLNGEKLPLNGYEKYLNKL</sequence>
<keyword evidence="3 4" id="KW-0658">Purine biosynthesis</keyword>
<evidence type="ECO:0000313" key="7">
    <source>
        <dbReference type="Proteomes" id="UP000295937"/>
    </source>
</evidence>
<feature type="active site" description="Proton donor" evidence="4">
    <location>
        <position position="109"/>
    </location>
</feature>
<comment type="catalytic activity">
    <reaction evidence="4">
        <text>N(1)-(5-phospho-beta-D-ribosyl)glycinamide + (6R)-10-formyltetrahydrofolate = N(2)-formyl-N(1)-(5-phospho-beta-D-ribosyl)glycinamide + (6S)-5,6,7,8-tetrahydrofolate + H(+)</text>
        <dbReference type="Rhea" id="RHEA:15053"/>
        <dbReference type="ChEBI" id="CHEBI:15378"/>
        <dbReference type="ChEBI" id="CHEBI:57453"/>
        <dbReference type="ChEBI" id="CHEBI:143788"/>
        <dbReference type="ChEBI" id="CHEBI:147286"/>
        <dbReference type="ChEBI" id="CHEBI:195366"/>
        <dbReference type="EC" id="2.1.2.2"/>
    </reaction>
</comment>
<name>A0A2P5T2W1_9GAMM</name>
<dbReference type="Pfam" id="PF00551">
    <property type="entry name" value="Formyl_trans_N"/>
    <property type="match status" value="1"/>
</dbReference>
<keyword evidence="2 4" id="KW-0808">Transferase</keyword>
<organism evidence="6 7">
    <name type="scientific">Candidatus Pantoea edessiphila</name>
    <dbReference type="NCBI Taxonomy" id="2044610"/>
    <lineage>
        <taxon>Bacteria</taxon>
        <taxon>Pseudomonadati</taxon>
        <taxon>Pseudomonadota</taxon>
        <taxon>Gammaproteobacteria</taxon>
        <taxon>Enterobacterales</taxon>
        <taxon>Erwiniaceae</taxon>
        <taxon>Pantoea</taxon>
    </lineage>
</organism>
<feature type="binding site" evidence="4">
    <location>
        <begin position="12"/>
        <end position="14"/>
    </location>
    <ligand>
        <name>N(1)-(5-phospho-beta-D-ribosyl)glycinamide</name>
        <dbReference type="ChEBI" id="CHEBI:143788"/>
    </ligand>
</feature>
<dbReference type="AlphaFoldDB" id="A0A2P5T2W1"/>
<reference evidence="6 7" key="1">
    <citation type="journal article" date="2018" name="Genome Biol. Evol.">
        <title>Cladogenesis and Genomic Streamlining in Extracellular Endosymbionts of Tropical Stink Bugs.</title>
        <authorList>
            <person name="Otero-Bravo A."/>
            <person name="Goffredi S."/>
            <person name="Sabree Z.L."/>
        </authorList>
    </citation>
    <scope>NUCLEOTIDE SEQUENCE [LARGE SCALE GENOMIC DNA]</scope>
    <source>
        <strain evidence="6 7">SoEO</strain>
    </source>
</reference>
<dbReference type="PANTHER" id="PTHR43369:SF2">
    <property type="entry name" value="PHOSPHORIBOSYLGLYCINAMIDE FORMYLTRANSFERASE"/>
    <property type="match status" value="1"/>
</dbReference>
<comment type="function">
    <text evidence="4">Catalyzes the transfer of a formyl group from 10-formyltetrahydrofolate to 5-phospho-ribosyl-glycinamide (GAR), producing 5-phospho-ribosyl-N-formylglycinamide (FGAR) and tetrahydrofolate.</text>
</comment>
<dbReference type="GO" id="GO:0004644">
    <property type="term" value="F:phosphoribosylglycinamide formyltransferase activity"/>
    <property type="evidence" value="ECO:0007669"/>
    <property type="project" value="UniProtKB-UniRule"/>
</dbReference>
<dbReference type="InterPro" id="IPR002376">
    <property type="entry name" value="Formyl_transf_N"/>
</dbReference>
<dbReference type="RefSeq" id="WP_136132345.1">
    <property type="nucleotide sequence ID" value="NZ_PDKR01000001.1"/>
</dbReference>
<dbReference type="OrthoDB" id="9806170at2"/>
<comment type="similarity">
    <text evidence="4">Belongs to the GART family.</text>
</comment>
<dbReference type="CDD" id="cd08645">
    <property type="entry name" value="FMT_core_GART"/>
    <property type="match status" value="1"/>
</dbReference>
<dbReference type="PANTHER" id="PTHR43369">
    <property type="entry name" value="PHOSPHORIBOSYLGLYCINAMIDE FORMYLTRANSFERASE"/>
    <property type="match status" value="1"/>
</dbReference>
<dbReference type="UniPathway" id="UPA00074">
    <property type="reaction ID" value="UER00126"/>
</dbReference>
<evidence type="ECO:0000259" key="5">
    <source>
        <dbReference type="Pfam" id="PF00551"/>
    </source>
</evidence>
<dbReference type="GO" id="GO:0005829">
    <property type="term" value="C:cytosol"/>
    <property type="evidence" value="ECO:0007669"/>
    <property type="project" value="TreeGrafter"/>
</dbReference>
<dbReference type="GO" id="GO:0006189">
    <property type="term" value="P:'de novo' IMP biosynthetic process"/>
    <property type="evidence" value="ECO:0007669"/>
    <property type="project" value="UniProtKB-UniRule"/>
</dbReference>
<dbReference type="HAMAP" id="MF_01930">
    <property type="entry name" value="PurN"/>
    <property type="match status" value="1"/>
</dbReference>
<gene>
    <name evidence="4" type="primary">purN</name>
    <name evidence="6" type="ORF">CRV09_01290</name>
</gene>
<dbReference type="NCBIfam" id="TIGR00639">
    <property type="entry name" value="PurN"/>
    <property type="match status" value="1"/>
</dbReference>
<dbReference type="InterPro" id="IPR036477">
    <property type="entry name" value="Formyl_transf_N_sf"/>
</dbReference>
<evidence type="ECO:0000313" key="6">
    <source>
        <dbReference type="EMBL" id="PPI88918.1"/>
    </source>
</evidence>
<feature type="binding site" evidence="4">
    <location>
        <position position="107"/>
    </location>
    <ligand>
        <name>(6R)-10-formyltetrahydrofolate</name>
        <dbReference type="ChEBI" id="CHEBI:195366"/>
    </ligand>
</feature>
<accession>A0A2P5T2W1</accession>
<dbReference type="InterPro" id="IPR004607">
    <property type="entry name" value="GART"/>
</dbReference>
<feature type="binding site" evidence="4">
    <location>
        <begin position="90"/>
        <end position="93"/>
    </location>
    <ligand>
        <name>(6R)-10-formyltetrahydrofolate</name>
        <dbReference type="ChEBI" id="CHEBI:195366"/>
    </ligand>
</feature>
<dbReference type="Proteomes" id="UP000295937">
    <property type="component" value="Unassembled WGS sequence"/>
</dbReference>
<feature type="domain" description="Formyl transferase N-terminal" evidence="5">
    <location>
        <begin position="2"/>
        <end position="182"/>
    </location>
</feature>
<proteinExistence type="inferred from homology"/>